<sequence length="77" mass="8625">MEVKVTIQSKTLSKEEVRLLIQSIRDCEIKYFPNKEISILIEVPELTTAECTEILASIKPPYKYGPLVGQIRFGGGA</sequence>
<reference evidence="1" key="1">
    <citation type="journal article" date="2015" name="Nature">
        <title>Complex archaea that bridge the gap between prokaryotes and eukaryotes.</title>
        <authorList>
            <person name="Spang A."/>
            <person name="Saw J.H."/>
            <person name="Jorgensen S.L."/>
            <person name="Zaremba-Niedzwiedzka K."/>
            <person name="Martijn J."/>
            <person name="Lind A.E."/>
            <person name="van Eijk R."/>
            <person name="Schleper C."/>
            <person name="Guy L."/>
            <person name="Ettema T.J."/>
        </authorList>
    </citation>
    <scope>NUCLEOTIDE SEQUENCE</scope>
</reference>
<dbReference type="AlphaFoldDB" id="A0A0F8X6U0"/>
<evidence type="ECO:0008006" key="2">
    <source>
        <dbReference type="Google" id="ProtNLM"/>
    </source>
</evidence>
<accession>A0A0F8X6U0</accession>
<proteinExistence type="predicted"/>
<organism evidence="1">
    <name type="scientific">marine sediment metagenome</name>
    <dbReference type="NCBI Taxonomy" id="412755"/>
    <lineage>
        <taxon>unclassified sequences</taxon>
        <taxon>metagenomes</taxon>
        <taxon>ecological metagenomes</taxon>
    </lineage>
</organism>
<comment type="caution">
    <text evidence="1">The sequence shown here is derived from an EMBL/GenBank/DDBJ whole genome shotgun (WGS) entry which is preliminary data.</text>
</comment>
<protein>
    <recommendedName>
        <fullName evidence="2">THUMP domain-containing protein</fullName>
    </recommendedName>
</protein>
<name>A0A0F8X6U0_9ZZZZ</name>
<gene>
    <name evidence="1" type="ORF">LCGC14_2980140</name>
</gene>
<dbReference type="EMBL" id="LAZR01060840">
    <property type="protein sequence ID" value="KKK64842.1"/>
    <property type="molecule type" value="Genomic_DNA"/>
</dbReference>
<evidence type="ECO:0000313" key="1">
    <source>
        <dbReference type="EMBL" id="KKK64842.1"/>
    </source>
</evidence>